<dbReference type="InterPro" id="IPR032466">
    <property type="entry name" value="Metal_Hydrolase"/>
</dbReference>
<keyword evidence="6" id="KW-1185">Reference proteome</keyword>
<dbReference type="SUPFAM" id="SSF51556">
    <property type="entry name" value="Metallo-dependent hydrolases"/>
    <property type="match status" value="1"/>
</dbReference>
<evidence type="ECO:0000313" key="6">
    <source>
        <dbReference type="Proteomes" id="UP000811899"/>
    </source>
</evidence>
<dbReference type="RefSeq" id="WP_214171582.1">
    <property type="nucleotide sequence ID" value="NZ_JAHCVJ010000004.1"/>
</dbReference>
<comment type="caution">
    <text evidence="5">The sequence shown here is derived from an EMBL/GenBank/DDBJ whole genome shotgun (WGS) entry which is preliminary data.</text>
</comment>
<evidence type="ECO:0000256" key="4">
    <source>
        <dbReference type="PIRSR" id="PIRSR005902-1"/>
    </source>
</evidence>
<dbReference type="PROSITE" id="PS01137">
    <property type="entry name" value="TATD_1"/>
    <property type="match status" value="1"/>
</dbReference>
<dbReference type="Pfam" id="PF01026">
    <property type="entry name" value="TatD_DNase"/>
    <property type="match status" value="1"/>
</dbReference>
<feature type="binding site" evidence="4">
    <location>
        <position position="160"/>
    </location>
    <ligand>
        <name>a divalent metal cation</name>
        <dbReference type="ChEBI" id="CHEBI:60240"/>
        <label>2</label>
    </ligand>
</feature>
<evidence type="ECO:0000313" key="5">
    <source>
        <dbReference type="EMBL" id="MBT0664800.1"/>
    </source>
</evidence>
<dbReference type="InterPro" id="IPR001130">
    <property type="entry name" value="TatD-like"/>
</dbReference>
<gene>
    <name evidence="5" type="ORF">KI809_10860</name>
</gene>
<dbReference type="PROSITE" id="PS01091">
    <property type="entry name" value="TATD_3"/>
    <property type="match status" value="1"/>
</dbReference>
<feature type="binding site" evidence="4">
    <location>
        <position position="99"/>
    </location>
    <ligand>
        <name>a divalent metal cation</name>
        <dbReference type="ChEBI" id="CHEBI:60240"/>
        <label>1</label>
    </ligand>
</feature>
<dbReference type="PANTHER" id="PTHR46124:SF3">
    <property type="entry name" value="HYDROLASE"/>
    <property type="match status" value="1"/>
</dbReference>
<dbReference type="CDD" id="cd01310">
    <property type="entry name" value="TatD_DNAse"/>
    <property type="match status" value="1"/>
</dbReference>
<proteinExistence type="inferred from homology"/>
<evidence type="ECO:0000256" key="2">
    <source>
        <dbReference type="ARBA" id="ARBA00022723"/>
    </source>
</evidence>
<accession>A0AAW4L4R8</accession>
<feature type="binding site" evidence="4">
    <location>
        <position position="17"/>
    </location>
    <ligand>
        <name>a divalent metal cation</name>
        <dbReference type="ChEBI" id="CHEBI:60240"/>
        <label>1</label>
    </ligand>
</feature>
<protein>
    <submittedName>
        <fullName evidence="5">TatD family hydrolase</fullName>
    </submittedName>
</protein>
<keyword evidence="3 5" id="KW-0378">Hydrolase</keyword>
<dbReference type="EMBL" id="JAHCVJ010000004">
    <property type="protein sequence ID" value="MBT0664800.1"/>
    <property type="molecule type" value="Genomic_DNA"/>
</dbReference>
<feature type="binding site" evidence="4">
    <location>
        <position position="210"/>
    </location>
    <ligand>
        <name>a divalent metal cation</name>
        <dbReference type="ChEBI" id="CHEBI:60240"/>
        <label>1</label>
    </ligand>
</feature>
<keyword evidence="2 4" id="KW-0479">Metal-binding</keyword>
<dbReference type="PANTHER" id="PTHR46124">
    <property type="entry name" value="D-AMINOACYL-TRNA DEACYLASE"/>
    <property type="match status" value="1"/>
</dbReference>
<evidence type="ECO:0000256" key="1">
    <source>
        <dbReference type="ARBA" id="ARBA00009275"/>
    </source>
</evidence>
<dbReference type="NCBIfam" id="TIGR00010">
    <property type="entry name" value="YchF/TatD family DNA exonuclease"/>
    <property type="match status" value="1"/>
</dbReference>
<dbReference type="InterPro" id="IPR018228">
    <property type="entry name" value="DNase_TatD-rel_CS"/>
</dbReference>
<dbReference type="PIRSF" id="PIRSF005902">
    <property type="entry name" value="DNase_TatD"/>
    <property type="match status" value="1"/>
</dbReference>
<name>A0AAW4L4R8_9BACT</name>
<dbReference type="InterPro" id="IPR015991">
    <property type="entry name" value="TatD/YcfH-like"/>
</dbReference>
<dbReference type="GO" id="GO:0016788">
    <property type="term" value="F:hydrolase activity, acting on ester bonds"/>
    <property type="evidence" value="ECO:0007669"/>
    <property type="project" value="InterPro"/>
</dbReference>
<sequence length="261" mass="27945">MCKFSENPHPLIDTHCHLDDFRLAGRLAKVFTDAGRVGVSHYIVPGVDPDNWSRIEALTVDRSEVSPAFGVHPFFAAKWSGVISDTLAALLPKAVAIGEIGLDYHRKDVPRAIQVDAFRQQLKLAVGAGLPVLIHCRGAFKDLLTILAEENAAQVGGILHAFSGSPEVAKACIKLGFLVSIAGPVTYNNAVHPVTLVEQLPLSSLVLETDAPDLTPEACRGIDNEPAFLPFIADAVAQIKGLSYLEVAEKTTSNAKRILGV</sequence>
<dbReference type="GO" id="GO:0005829">
    <property type="term" value="C:cytosol"/>
    <property type="evidence" value="ECO:0007669"/>
    <property type="project" value="TreeGrafter"/>
</dbReference>
<dbReference type="Gene3D" id="3.20.20.140">
    <property type="entry name" value="Metal-dependent hydrolases"/>
    <property type="match status" value="1"/>
</dbReference>
<dbReference type="Proteomes" id="UP000811899">
    <property type="component" value="Unassembled WGS sequence"/>
</dbReference>
<comment type="similarity">
    <text evidence="1">Belongs to the metallo-dependent hydrolases superfamily. TatD-type hydrolase family.</text>
</comment>
<dbReference type="AlphaFoldDB" id="A0AAW4L4R8"/>
<organism evidence="5 6">
    <name type="scientific">Geoanaerobacter pelophilus</name>
    <dbReference type="NCBI Taxonomy" id="60036"/>
    <lineage>
        <taxon>Bacteria</taxon>
        <taxon>Pseudomonadati</taxon>
        <taxon>Thermodesulfobacteriota</taxon>
        <taxon>Desulfuromonadia</taxon>
        <taxon>Geobacterales</taxon>
        <taxon>Geobacteraceae</taxon>
        <taxon>Geoanaerobacter</taxon>
    </lineage>
</organism>
<dbReference type="GO" id="GO:0004536">
    <property type="term" value="F:DNA nuclease activity"/>
    <property type="evidence" value="ECO:0007669"/>
    <property type="project" value="InterPro"/>
</dbReference>
<evidence type="ECO:0000256" key="3">
    <source>
        <dbReference type="ARBA" id="ARBA00022801"/>
    </source>
</evidence>
<dbReference type="GO" id="GO:0046872">
    <property type="term" value="F:metal ion binding"/>
    <property type="evidence" value="ECO:0007669"/>
    <property type="project" value="UniProtKB-KW"/>
</dbReference>
<feature type="binding site" evidence="4">
    <location>
        <position position="15"/>
    </location>
    <ligand>
        <name>a divalent metal cation</name>
        <dbReference type="ChEBI" id="CHEBI:60240"/>
        <label>1</label>
    </ligand>
</feature>
<reference evidence="5 6" key="1">
    <citation type="submission" date="2021-05" db="EMBL/GenBank/DDBJ databases">
        <title>The draft genome of Geobacter pelophilus DSM 12255.</title>
        <authorList>
            <person name="Xu Z."/>
            <person name="Masuda Y."/>
            <person name="Itoh H."/>
            <person name="Senoo K."/>
        </authorList>
    </citation>
    <scope>NUCLEOTIDE SEQUENCE [LARGE SCALE GENOMIC DNA]</scope>
    <source>
        <strain evidence="5 6">DSM 12255</strain>
    </source>
</reference>
<feature type="binding site" evidence="4">
    <location>
        <position position="135"/>
    </location>
    <ligand>
        <name>a divalent metal cation</name>
        <dbReference type="ChEBI" id="CHEBI:60240"/>
        <label>2</label>
    </ligand>
</feature>
<dbReference type="FunFam" id="3.20.20.140:FF:000005">
    <property type="entry name" value="TatD family hydrolase"/>
    <property type="match status" value="1"/>
</dbReference>